<comment type="caution">
    <text evidence="6">The sequence shown here is derived from an EMBL/GenBank/DDBJ whole genome shotgun (WGS) entry which is preliminary data.</text>
</comment>
<dbReference type="SUPFAM" id="SSF53623">
    <property type="entry name" value="MurD-like peptide ligases, catalytic domain"/>
    <property type="match status" value="1"/>
</dbReference>
<dbReference type="Gene3D" id="3.90.190.20">
    <property type="entry name" value="Mur ligase, C-terminal domain"/>
    <property type="match status" value="1"/>
</dbReference>
<reference evidence="6 7" key="1">
    <citation type="submission" date="2023-01" db="EMBL/GenBank/DDBJ databases">
        <title>Description of Helicobacter ibis sp. nov. isolated from faecal droppings of black-faced ibis (Theristicus melanopis).</title>
        <authorList>
            <person name="Lopez-Cantillo M."/>
            <person name="Vidal-Veuthey B."/>
            <person name="Mella A."/>
            <person name="De La Haba R."/>
            <person name="Collado L."/>
        </authorList>
    </citation>
    <scope>NUCLEOTIDE SEQUENCE [LARGE SCALE GENOMIC DNA]</scope>
    <source>
        <strain evidence="6 7">A82</strain>
    </source>
</reference>
<evidence type="ECO:0000313" key="6">
    <source>
        <dbReference type="EMBL" id="MDA3968983.1"/>
    </source>
</evidence>
<dbReference type="PANTHER" id="PTHR43445">
    <property type="entry name" value="UDP-N-ACETYLMURAMATE--L-ALANINE LIGASE-RELATED"/>
    <property type="match status" value="1"/>
</dbReference>
<dbReference type="Gene3D" id="3.40.50.720">
    <property type="entry name" value="NAD(P)-binding Rossmann-like Domain"/>
    <property type="match status" value="1"/>
</dbReference>
<dbReference type="Pfam" id="PF01225">
    <property type="entry name" value="Mur_ligase"/>
    <property type="match status" value="1"/>
</dbReference>
<comment type="subcellular location">
    <subcellularLocation>
        <location evidence="1">Cytoplasm</location>
    </subcellularLocation>
</comment>
<evidence type="ECO:0000259" key="4">
    <source>
        <dbReference type="Pfam" id="PF01225"/>
    </source>
</evidence>
<evidence type="ECO:0000313" key="7">
    <source>
        <dbReference type="Proteomes" id="UP001210261"/>
    </source>
</evidence>
<dbReference type="Pfam" id="PF08245">
    <property type="entry name" value="Mur_ligase_M"/>
    <property type="match status" value="1"/>
</dbReference>
<evidence type="ECO:0000256" key="2">
    <source>
        <dbReference type="ARBA" id="ARBA00004752"/>
    </source>
</evidence>
<protein>
    <recommendedName>
        <fullName evidence="3">UDP-N-acetylmuramate--L-alanine ligase</fullName>
        <ecNumber evidence="3">6.3.2.8</ecNumber>
    </recommendedName>
</protein>
<organism evidence="6 7">
    <name type="scientific">Helicobacter ibis</name>
    <dbReference type="NCBI Taxonomy" id="2962633"/>
    <lineage>
        <taxon>Bacteria</taxon>
        <taxon>Pseudomonadati</taxon>
        <taxon>Campylobacterota</taxon>
        <taxon>Epsilonproteobacteria</taxon>
        <taxon>Campylobacterales</taxon>
        <taxon>Helicobacteraceae</taxon>
        <taxon>Helicobacter</taxon>
    </lineage>
</organism>
<sequence>MKKIHFIGIGGIGISALARYMQSKGISITGSDVSEGVITKQLKEAGIIVQIPHDSSIINDQDLIIHSSIIKSDNVELQKAREKNIKIMSRKESLKWILKDTQVYAVAGAHGKSTTSAILSSIMQHANSLIGALSKEFDSNVRVVCDDRACDNVVVFEADESDKSFLNCNPYCAIVTNAEPEHMETYEHNLELFYGAYREFLLLAKKRVINAEDSFLGSLDIPCIKLYPSKDISDVSYILDNNIPKTKFRLTHKDIDYGYFECYGIGKHIALDASLAILSVVDCIGLDEIRENIKKFVGIKKRFDILCNETCVIIDDYAHHPTEISTTIKALKIYQNLIKADSLCGIWQPHKYSRLCDNLDSFVECFYGLDRLIILPVYCVGEERREIDFEKLFAKYNPIFADYVKRVGDSLEIYKDNKKILGLNSGIIAGFNAGDLTYQLRGGI</sequence>
<keyword evidence="6" id="KW-0436">Ligase</keyword>
<dbReference type="RefSeq" id="WP_271021490.1">
    <property type="nucleotide sequence ID" value="NZ_JAQHXR010000002.1"/>
</dbReference>
<comment type="pathway">
    <text evidence="2">Cell wall biogenesis; peptidoglycan biosynthesis.</text>
</comment>
<dbReference type="Gene3D" id="3.40.1190.10">
    <property type="entry name" value="Mur-like, catalytic domain"/>
    <property type="match status" value="1"/>
</dbReference>
<name>A0ABT4VE62_9HELI</name>
<keyword evidence="7" id="KW-1185">Reference proteome</keyword>
<dbReference type="InterPro" id="IPR036565">
    <property type="entry name" value="Mur-like_cat_sf"/>
</dbReference>
<dbReference type="NCBIfam" id="TIGR01082">
    <property type="entry name" value="murC"/>
    <property type="match status" value="1"/>
</dbReference>
<evidence type="ECO:0000256" key="3">
    <source>
        <dbReference type="NCBIfam" id="TIGR01082"/>
    </source>
</evidence>
<evidence type="ECO:0000259" key="5">
    <source>
        <dbReference type="Pfam" id="PF08245"/>
    </source>
</evidence>
<dbReference type="GO" id="GO:0008763">
    <property type="term" value="F:UDP-N-acetylmuramate-L-alanine ligase activity"/>
    <property type="evidence" value="ECO:0007669"/>
    <property type="project" value="UniProtKB-EC"/>
</dbReference>
<accession>A0ABT4VE62</accession>
<feature type="domain" description="Mur ligase central" evidence="5">
    <location>
        <begin position="106"/>
        <end position="214"/>
    </location>
</feature>
<dbReference type="SUPFAM" id="SSF53244">
    <property type="entry name" value="MurD-like peptide ligases, peptide-binding domain"/>
    <property type="match status" value="1"/>
</dbReference>
<dbReference type="InterPro" id="IPR013221">
    <property type="entry name" value="Mur_ligase_cen"/>
</dbReference>
<dbReference type="Proteomes" id="UP001210261">
    <property type="component" value="Unassembled WGS sequence"/>
</dbReference>
<dbReference type="SUPFAM" id="SSF51984">
    <property type="entry name" value="MurCD N-terminal domain"/>
    <property type="match status" value="1"/>
</dbReference>
<dbReference type="EMBL" id="JAQHXR010000002">
    <property type="protein sequence ID" value="MDA3968983.1"/>
    <property type="molecule type" value="Genomic_DNA"/>
</dbReference>
<dbReference type="PANTHER" id="PTHR43445:SF3">
    <property type="entry name" value="UDP-N-ACETYLMURAMATE--L-ALANINE LIGASE"/>
    <property type="match status" value="1"/>
</dbReference>
<dbReference type="InterPro" id="IPR000713">
    <property type="entry name" value="Mur_ligase_N"/>
</dbReference>
<proteinExistence type="predicted"/>
<gene>
    <name evidence="6" type="primary">murC</name>
    <name evidence="6" type="ORF">PF021_04750</name>
</gene>
<dbReference type="EC" id="6.3.2.8" evidence="3"/>
<dbReference type="InterPro" id="IPR050061">
    <property type="entry name" value="MurCDEF_pg_biosynth"/>
</dbReference>
<dbReference type="InterPro" id="IPR005758">
    <property type="entry name" value="UDP-N-AcMur_Ala_ligase_MurC"/>
</dbReference>
<feature type="domain" description="Mur ligase N-terminal catalytic" evidence="4">
    <location>
        <begin position="3"/>
        <end position="99"/>
    </location>
</feature>
<evidence type="ECO:0000256" key="1">
    <source>
        <dbReference type="ARBA" id="ARBA00004496"/>
    </source>
</evidence>
<dbReference type="InterPro" id="IPR036615">
    <property type="entry name" value="Mur_ligase_C_dom_sf"/>
</dbReference>